<organism evidence="2 3">
    <name type="scientific">Niabella soli DSM 19437</name>
    <dbReference type="NCBI Taxonomy" id="929713"/>
    <lineage>
        <taxon>Bacteria</taxon>
        <taxon>Pseudomonadati</taxon>
        <taxon>Bacteroidota</taxon>
        <taxon>Chitinophagia</taxon>
        <taxon>Chitinophagales</taxon>
        <taxon>Chitinophagaceae</taxon>
        <taxon>Niabella</taxon>
    </lineage>
</organism>
<dbReference type="STRING" id="929713.NIASO_01485"/>
<reference evidence="2 3" key="1">
    <citation type="submission" date="2013-12" db="EMBL/GenBank/DDBJ databases">
        <authorList>
            <consortium name="DOE Joint Genome Institute"/>
            <person name="Eisen J."/>
            <person name="Huntemann M."/>
            <person name="Han J."/>
            <person name="Chen A."/>
            <person name="Kyrpides N."/>
            <person name="Mavromatis K."/>
            <person name="Markowitz V."/>
            <person name="Palaniappan K."/>
            <person name="Ivanova N."/>
            <person name="Schaumberg A."/>
            <person name="Pati A."/>
            <person name="Liolios K."/>
            <person name="Nordberg H.P."/>
            <person name="Cantor M.N."/>
            <person name="Hua S.X."/>
            <person name="Woyke T."/>
        </authorList>
    </citation>
    <scope>NUCLEOTIDE SEQUENCE [LARGE SCALE GENOMIC DNA]</scope>
    <source>
        <strain evidence="3">DSM 19437</strain>
    </source>
</reference>
<dbReference type="Pfam" id="PF13847">
    <property type="entry name" value="Methyltransf_31"/>
    <property type="match status" value="1"/>
</dbReference>
<dbReference type="AlphaFoldDB" id="W0F211"/>
<sequence length="210" mass="24345">MFRAFSKKDIPFDTSKHYWEERYKSGGNSGDGSYGRLATFKAEIINNAINEYSIKSAIELGCGDGNQLKQLLYPSYIGLDISESVIARCNKIFSQDKSKRFMINSEEVVEQLIRTEQFDLALSIDVIYHLVEFEVFETYLKNLFTLSDKFVIIYSTDFDKKEAAHVIHRKFTDWVASHRLDWELISEILNPYPGVGEQESLANFYVFKKK</sequence>
<feature type="domain" description="Methyltransferase" evidence="1">
    <location>
        <begin position="56"/>
        <end position="188"/>
    </location>
</feature>
<dbReference type="InterPro" id="IPR029063">
    <property type="entry name" value="SAM-dependent_MTases_sf"/>
</dbReference>
<protein>
    <recommendedName>
        <fullName evidence="1">Methyltransferase domain-containing protein</fullName>
    </recommendedName>
</protein>
<gene>
    <name evidence="2" type="ORF">NIASO_01485</name>
</gene>
<proteinExistence type="predicted"/>
<dbReference type="InterPro" id="IPR025714">
    <property type="entry name" value="Methyltranfer_dom"/>
</dbReference>
<evidence type="ECO:0000313" key="3">
    <source>
        <dbReference type="Proteomes" id="UP000003586"/>
    </source>
</evidence>
<dbReference type="Proteomes" id="UP000003586">
    <property type="component" value="Chromosome"/>
</dbReference>
<keyword evidence="3" id="KW-1185">Reference proteome</keyword>
<dbReference type="Gene3D" id="3.40.50.150">
    <property type="entry name" value="Vaccinia Virus protein VP39"/>
    <property type="match status" value="1"/>
</dbReference>
<accession>W0F211</accession>
<evidence type="ECO:0000313" key="2">
    <source>
        <dbReference type="EMBL" id="AHF17090.1"/>
    </source>
</evidence>
<evidence type="ECO:0000259" key="1">
    <source>
        <dbReference type="Pfam" id="PF13847"/>
    </source>
</evidence>
<dbReference type="EMBL" id="CP007035">
    <property type="protein sequence ID" value="AHF17090.1"/>
    <property type="molecule type" value="Genomic_DNA"/>
</dbReference>
<dbReference type="eggNOG" id="COG0438">
    <property type="taxonomic scope" value="Bacteria"/>
</dbReference>
<dbReference type="SUPFAM" id="SSF53335">
    <property type="entry name" value="S-adenosyl-L-methionine-dependent methyltransferases"/>
    <property type="match status" value="1"/>
</dbReference>
<dbReference type="KEGG" id="nso:NIASO_01485"/>
<name>W0F211_9BACT</name>
<dbReference type="HOGENOM" id="CLU_088140_0_0_10"/>
<dbReference type="CDD" id="cd02440">
    <property type="entry name" value="AdoMet_MTases"/>
    <property type="match status" value="1"/>
</dbReference>